<dbReference type="AlphaFoldDB" id="C0D056"/>
<accession>C0D056</accession>
<proteinExistence type="predicted"/>
<organism evidence="1 2">
    <name type="scientific">[Clostridium] asparagiforme DSM 15981</name>
    <dbReference type="NCBI Taxonomy" id="518636"/>
    <lineage>
        <taxon>Bacteria</taxon>
        <taxon>Bacillati</taxon>
        <taxon>Bacillota</taxon>
        <taxon>Clostridia</taxon>
        <taxon>Lachnospirales</taxon>
        <taxon>Lachnospiraceae</taxon>
        <taxon>Enterocloster</taxon>
    </lineage>
</organism>
<evidence type="ECO:0000313" key="2">
    <source>
        <dbReference type="Proteomes" id="UP000004756"/>
    </source>
</evidence>
<name>C0D056_9FIRM</name>
<comment type="caution">
    <text evidence="1">The sequence shown here is derived from an EMBL/GenBank/DDBJ whole genome shotgun (WGS) entry which is preliminary data.</text>
</comment>
<sequence length="62" mass="6934">MDSFRFFRRPRETGDCAHAAGRRPVRSAVAAEKAVILPLFASVLKKMQDISRRGLAKFGTNQ</sequence>
<dbReference type="HOGENOM" id="CLU_2895942_0_0_9"/>
<dbReference type="Proteomes" id="UP000004756">
    <property type="component" value="Unassembled WGS sequence"/>
</dbReference>
<reference evidence="1 2" key="2">
    <citation type="submission" date="2009-02" db="EMBL/GenBank/DDBJ databases">
        <title>Draft genome sequence of Clostridium asparagiforme (DSM 15981).</title>
        <authorList>
            <person name="Sudarsanam P."/>
            <person name="Ley R."/>
            <person name="Guruge J."/>
            <person name="Turnbaugh P.J."/>
            <person name="Mahowald M."/>
            <person name="Liep D."/>
            <person name="Gordon J."/>
        </authorList>
    </citation>
    <scope>NUCLEOTIDE SEQUENCE [LARGE SCALE GENOMIC DNA]</scope>
    <source>
        <strain evidence="1 2">DSM 15981</strain>
    </source>
</reference>
<protein>
    <submittedName>
        <fullName evidence="1">Uncharacterized protein</fullName>
    </submittedName>
</protein>
<reference evidence="1 2" key="1">
    <citation type="submission" date="2009-01" db="EMBL/GenBank/DDBJ databases">
        <authorList>
            <person name="Fulton L."/>
            <person name="Clifton S."/>
            <person name="Fulton B."/>
            <person name="Xu J."/>
            <person name="Minx P."/>
            <person name="Pepin K.H."/>
            <person name="Johnson M."/>
            <person name="Bhonagiri V."/>
            <person name="Nash W.E."/>
            <person name="Mardis E.R."/>
            <person name="Wilson R.K."/>
        </authorList>
    </citation>
    <scope>NUCLEOTIDE SEQUENCE [LARGE SCALE GENOMIC DNA]</scope>
    <source>
        <strain evidence="1 2">DSM 15981</strain>
    </source>
</reference>
<gene>
    <name evidence="1" type="ORF">CLOSTASPAR_02637</name>
</gene>
<keyword evidence="2" id="KW-1185">Reference proteome</keyword>
<dbReference type="EMBL" id="ACCJ01000155">
    <property type="protein sequence ID" value="EEG55285.1"/>
    <property type="molecule type" value="Genomic_DNA"/>
</dbReference>
<evidence type="ECO:0000313" key="1">
    <source>
        <dbReference type="EMBL" id="EEG55285.1"/>
    </source>
</evidence>